<evidence type="ECO:0000313" key="3">
    <source>
        <dbReference type="Proteomes" id="UP001056756"/>
    </source>
</evidence>
<dbReference type="Gene3D" id="3.40.630.30">
    <property type="match status" value="1"/>
</dbReference>
<evidence type="ECO:0000313" key="2">
    <source>
        <dbReference type="EMBL" id="URN93642.1"/>
    </source>
</evidence>
<proteinExistence type="predicted"/>
<dbReference type="Pfam" id="PF00583">
    <property type="entry name" value="Acetyltransf_1"/>
    <property type="match status" value="1"/>
</dbReference>
<reference evidence="2" key="1">
    <citation type="submission" date="2022-05" db="EMBL/GenBank/DDBJ databases">
        <title>Novel bacterial taxa in a minimal lignocellulolytic consortium and its capacity to transform plastics disclosed by genome-resolved metagenomics.</title>
        <authorList>
            <person name="Rodriguez C.A.D."/>
            <person name="Diaz-Garcia L."/>
            <person name="Herrera K."/>
            <person name="Tarazona N.A."/>
            <person name="Sproer C."/>
            <person name="Overmann J."/>
            <person name="Jimenez D.J."/>
        </authorList>
    </citation>
    <scope>NUCLEOTIDE SEQUENCE</scope>
    <source>
        <strain evidence="2">MAG5</strain>
    </source>
</reference>
<dbReference type="PROSITE" id="PS51186">
    <property type="entry name" value="GNAT"/>
    <property type="match status" value="1"/>
</dbReference>
<dbReference type="AlphaFoldDB" id="A0A9J6ZC04"/>
<dbReference type="KEGG" id="plig:NAG76_17680"/>
<dbReference type="InterPro" id="IPR000182">
    <property type="entry name" value="GNAT_dom"/>
</dbReference>
<organism evidence="2 3">
    <name type="scientific">Candidatus Pristimantibacillus lignocellulolyticus</name>
    <dbReference type="NCBI Taxonomy" id="2994561"/>
    <lineage>
        <taxon>Bacteria</taxon>
        <taxon>Bacillati</taxon>
        <taxon>Bacillota</taxon>
        <taxon>Bacilli</taxon>
        <taxon>Bacillales</taxon>
        <taxon>Paenibacillaceae</taxon>
        <taxon>Candidatus Pristimantibacillus</taxon>
    </lineage>
</organism>
<protein>
    <submittedName>
        <fullName evidence="2">GNAT family N-acetyltransferase</fullName>
    </submittedName>
</protein>
<dbReference type="InterPro" id="IPR016181">
    <property type="entry name" value="Acyl_CoA_acyltransferase"/>
</dbReference>
<dbReference type="Proteomes" id="UP001056756">
    <property type="component" value="Chromosome"/>
</dbReference>
<name>A0A9J6ZC04_9BACL</name>
<accession>A0A9J6ZC04</accession>
<dbReference type="GO" id="GO:0016747">
    <property type="term" value="F:acyltransferase activity, transferring groups other than amino-acyl groups"/>
    <property type="evidence" value="ECO:0007669"/>
    <property type="project" value="InterPro"/>
</dbReference>
<gene>
    <name evidence="2" type="ORF">NAG76_17680</name>
</gene>
<evidence type="ECO:0000259" key="1">
    <source>
        <dbReference type="PROSITE" id="PS51186"/>
    </source>
</evidence>
<dbReference type="EMBL" id="CP097899">
    <property type="protein sequence ID" value="URN93642.1"/>
    <property type="molecule type" value="Genomic_DNA"/>
</dbReference>
<sequence>MKDVISRLPFQDQFAMDEENYFLEIINGKGEIYGAFNHEQLVAYSVLAFPGKSKSNLGIDLAIPDQDLAFVAVLDSTVVHESVRGQGLQRMFHEIREERAKESGCNYLYSTVHPENHASVKNLESAGFTLQFTRPMYGGKIRHCYAND</sequence>
<dbReference type="CDD" id="cd04301">
    <property type="entry name" value="NAT_SF"/>
    <property type="match status" value="1"/>
</dbReference>
<dbReference type="SUPFAM" id="SSF55729">
    <property type="entry name" value="Acyl-CoA N-acyltransferases (Nat)"/>
    <property type="match status" value="1"/>
</dbReference>
<feature type="domain" description="N-acetyltransferase" evidence="1">
    <location>
        <begin position="1"/>
        <end position="148"/>
    </location>
</feature>